<dbReference type="PATRIC" id="fig|927665.4.peg.4845"/>
<dbReference type="AlphaFoldDB" id="A0A0F5IP16"/>
<dbReference type="InterPro" id="IPR037923">
    <property type="entry name" value="HTH-like"/>
</dbReference>
<dbReference type="InterPro" id="IPR018060">
    <property type="entry name" value="HTH_AraC"/>
</dbReference>
<dbReference type="SUPFAM" id="SSF46689">
    <property type="entry name" value="Homeodomain-like"/>
    <property type="match status" value="1"/>
</dbReference>
<comment type="caution">
    <text evidence="5">The sequence shown here is derived from an EMBL/GenBank/DDBJ whole genome shotgun (WGS) entry which is preliminary data.</text>
</comment>
<dbReference type="InterPro" id="IPR014710">
    <property type="entry name" value="RmlC-like_jellyroll"/>
</dbReference>
<dbReference type="PANTHER" id="PTHR43280:SF32">
    <property type="entry name" value="TRANSCRIPTIONAL REGULATORY PROTEIN"/>
    <property type="match status" value="1"/>
</dbReference>
<dbReference type="Gene3D" id="2.60.120.10">
    <property type="entry name" value="Jelly Rolls"/>
    <property type="match status" value="1"/>
</dbReference>
<dbReference type="Pfam" id="PF02311">
    <property type="entry name" value="AraC_binding"/>
    <property type="match status" value="1"/>
</dbReference>
<protein>
    <recommendedName>
        <fullName evidence="4">HTH araC/xylS-type domain-containing protein</fullName>
    </recommendedName>
</protein>
<dbReference type="STRING" id="927665.HMPREF1535_04724"/>
<keyword evidence="2" id="KW-0238">DNA-binding</keyword>
<name>A0A0F5IP16_9BACT</name>
<feature type="domain" description="HTH araC/xylS-type" evidence="4">
    <location>
        <begin position="198"/>
        <end position="296"/>
    </location>
</feature>
<evidence type="ECO:0000313" key="6">
    <source>
        <dbReference type="Proteomes" id="UP000033047"/>
    </source>
</evidence>
<dbReference type="Proteomes" id="UP000033047">
    <property type="component" value="Unassembled WGS sequence"/>
</dbReference>
<reference evidence="5 6" key="1">
    <citation type="submission" date="2013-04" db="EMBL/GenBank/DDBJ databases">
        <title>The Genome Sequence of Parabacteroides goldsteinii DSM 19448.</title>
        <authorList>
            <consortium name="The Broad Institute Genomics Platform"/>
            <person name="Earl A."/>
            <person name="Ward D."/>
            <person name="Feldgarden M."/>
            <person name="Gevers D."/>
            <person name="Martens E."/>
            <person name="Sakamoto M."/>
            <person name="Benno Y."/>
            <person name="Song Y."/>
            <person name="Liu C."/>
            <person name="Lee J."/>
            <person name="Bolanos M."/>
            <person name="Vaisanen M.L."/>
            <person name="Finegold S.M."/>
            <person name="Walker B."/>
            <person name="Young S."/>
            <person name="Zeng Q."/>
            <person name="Gargeya S."/>
            <person name="Fitzgerald M."/>
            <person name="Haas B."/>
            <person name="Abouelleil A."/>
            <person name="Allen A.W."/>
            <person name="Alvarado L."/>
            <person name="Arachchi H.M."/>
            <person name="Berlin A.M."/>
            <person name="Chapman S.B."/>
            <person name="Gainer-Dewar J."/>
            <person name="Goldberg J."/>
            <person name="Griggs A."/>
            <person name="Gujja S."/>
            <person name="Hansen M."/>
            <person name="Howarth C."/>
            <person name="Imamovic A."/>
            <person name="Ireland A."/>
            <person name="Larimer J."/>
            <person name="McCowan C."/>
            <person name="Murphy C."/>
            <person name="Pearson M."/>
            <person name="Poon T.W."/>
            <person name="Priest M."/>
            <person name="Roberts A."/>
            <person name="Saif S."/>
            <person name="Shea T."/>
            <person name="Sisk P."/>
            <person name="Sykes S."/>
            <person name="Wortman J."/>
            <person name="Nusbaum C."/>
            <person name="Birren B."/>
        </authorList>
    </citation>
    <scope>NUCLEOTIDE SEQUENCE [LARGE SCALE GENOMIC DNA]</scope>
    <source>
        <strain evidence="5 6">DSM 19448</strain>
    </source>
</reference>
<sequence length="299" mass="35011">MNWFYDACPMKKSIPRYTFYKHKYGSELLVDVVELKNIKKFLDINPVHTLTYYDITFVTEGSGSFSIDNQQYDVCPGDVIFSKPGEIRHWDKDHIINGYALIFEEEFLSSFFKDDQFVQHLSYFDPDKTAAKIHLSESVSDRIFQQICNIRDEIGLSSRNGDHVLRALLYEVLMLLDRGYKEEEGKTDIVKGRNLHLTNFIRWVDKSFKEHRAVSYYADKLCITPNYLNEMITASMQVSAKQYIHNKVMGEAKRMLTYTDLPVSEIAARLNYDTVSYFIRSFRQHAGQTPLAYRKMHKP</sequence>
<dbReference type="SMART" id="SM00342">
    <property type="entry name" value="HTH_ARAC"/>
    <property type="match status" value="1"/>
</dbReference>
<dbReference type="InterPro" id="IPR009057">
    <property type="entry name" value="Homeodomain-like_sf"/>
</dbReference>
<dbReference type="GO" id="GO:0003700">
    <property type="term" value="F:DNA-binding transcription factor activity"/>
    <property type="evidence" value="ECO:0007669"/>
    <property type="project" value="InterPro"/>
</dbReference>
<dbReference type="InterPro" id="IPR003313">
    <property type="entry name" value="AraC-bd"/>
</dbReference>
<proteinExistence type="predicted"/>
<dbReference type="EMBL" id="AQHV01000026">
    <property type="protein sequence ID" value="KKB47314.1"/>
    <property type="molecule type" value="Genomic_DNA"/>
</dbReference>
<dbReference type="Gene3D" id="1.10.10.60">
    <property type="entry name" value="Homeodomain-like"/>
    <property type="match status" value="1"/>
</dbReference>
<keyword evidence="1" id="KW-0805">Transcription regulation</keyword>
<dbReference type="GO" id="GO:0043565">
    <property type="term" value="F:sequence-specific DNA binding"/>
    <property type="evidence" value="ECO:0007669"/>
    <property type="project" value="InterPro"/>
</dbReference>
<dbReference type="HOGENOM" id="CLU_000445_88_2_10"/>
<dbReference type="PROSITE" id="PS01124">
    <property type="entry name" value="HTH_ARAC_FAMILY_2"/>
    <property type="match status" value="1"/>
</dbReference>
<evidence type="ECO:0000256" key="2">
    <source>
        <dbReference type="ARBA" id="ARBA00023125"/>
    </source>
</evidence>
<dbReference type="InterPro" id="IPR020449">
    <property type="entry name" value="Tscrpt_reg_AraC-type_HTH"/>
</dbReference>
<dbReference type="PANTHER" id="PTHR43280">
    <property type="entry name" value="ARAC-FAMILY TRANSCRIPTIONAL REGULATOR"/>
    <property type="match status" value="1"/>
</dbReference>
<dbReference type="PRINTS" id="PR00032">
    <property type="entry name" value="HTHARAC"/>
</dbReference>
<evidence type="ECO:0000256" key="1">
    <source>
        <dbReference type="ARBA" id="ARBA00023015"/>
    </source>
</evidence>
<evidence type="ECO:0000313" key="5">
    <source>
        <dbReference type="EMBL" id="KKB47314.1"/>
    </source>
</evidence>
<organism evidence="5 6">
    <name type="scientific">Parabacteroides goldsteinii DSM 19448 = WAL 12034</name>
    <dbReference type="NCBI Taxonomy" id="927665"/>
    <lineage>
        <taxon>Bacteria</taxon>
        <taxon>Pseudomonadati</taxon>
        <taxon>Bacteroidota</taxon>
        <taxon>Bacteroidia</taxon>
        <taxon>Bacteroidales</taxon>
        <taxon>Tannerellaceae</taxon>
        <taxon>Parabacteroides</taxon>
    </lineage>
</organism>
<keyword evidence="3" id="KW-0804">Transcription</keyword>
<gene>
    <name evidence="5" type="ORF">HMPREF1535_04724</name>
</gene>
<evidence type="ECO:0000256" key="3">
    <source>
        <dbReference type="ARBA" id="ARBA00023163"/>
    </source>
</evidence>
<evidence type="ECO:0000259" key="4">
    <source>
        <dbReference type="PROSITE" id="PS01124"/>
    </source>
</evidence>
<dbReference type="SUPFAM" id="SSF51215">
    <property type="entry name" value="Regulatory protein AraC"/>
    <property type="match status" value="1"/>
</dbReference>
<accession>A0A0F5IP16</accession>
<dbReference type="Pfam" id="PF12833">
    <property type="entry name" value="HTH_18"/>
    <property type="match status" value="1"/>
</dbReference>